<organism evidence="1 2">
    <name type="scientific">Necator americanus</name>
    <name type="common">Human hookworm</name>
    <dbReference type="NCBI Taxonomy" id="51031"/>
    <lineage>
        <taxon>Eukaryota</taxon>
        <taxon>Metazoa</taxon>
        <taxon>Ecdysozoa</taxon>
        <taxon>Nematoda</taxon>
        <taxon>Chromadorea</taxon>
        <taxon>Rhabditida</taxon>
        <taxon>Rhabditina</taxon>
        <taxon>Rhabditomorpha</taxon>
        <taxon>Strongyloidea</taxon>
        <taxon>Ancylostomatidae</taxon>
        <taxon>Bunostominae</taxon>
        <taxon>Necator</taxon>
    </lineage>
</organism>
<accession>W2STN8</accession>
<dbReference type="AlphaFoldDB" id="W2STN8"/>
<reference evidence="2" key="1">
    <citation type="journal article" date="2014" name="Nat. Genet.">
        <title>Genome of the human hookworm Necator americanus.</title>
        <authorList>
            <person name="Tang Y.T."/>
            <person name="Gao X."/>
            <person name="Rosa B.A."/>
            <person name="Abubucker S."/>
            <person name="Hallsworth-Pepin K."/>
            <person name="Martin J."/>
            <person name="Tyagi R."/>
            <person name="Heizer E."/>
            <person name="Zhang X."/>
            <person name="Bhonagiri-Palsikar V."/>
            <person name="Minx P."/>
            <person name="Warren W.C."/>
            <person name="Wang Q."/>
            <person name="Zhan B."/>
            <person name="Hotez P.J."/>
            <person name="Sternberg P.W."/>
            <person name="Dougall A."/>
            <person name="Gaze S.T."/>
            <person name="Mulvenna J."/>
            <person name="Sotillo J."/>
            <person name="Ranganathan S."/>
            <person name="Rabelo E.M."/>
            <person name="Wilson R.K."/>
            <person name="Felgner P.L."/>
            <person name="Bethony J."/>
            <person name="Hawdon J.M."/>
            <person name="Gasser R.B."/>
            <person name="Loukas A."/>
            <person name="Mitreva M."/>
        </authorList>
    </citation>
    <scope>NUCLEOTIDE SEQUENCE [LARGE SCALE GENOMIC DNA]</scope>
</reference>
<evidence type="ECO:0000313" key="1">
    <source>
        <dbReference type="EMBL" id="ETN72995.1"/>
    </source>
</evidence>
<gene>
    <name evidence="1" type="ORF">NECAME_18571</name>
</gene>
<proteinExistence type="predicted"/>
<dbReference type="EMBL" id="KI662191">
    <property type="protein sequence ID" value="ETN72995.1"/>
    <property type="molecule type" value="Genomic_DNA"/>
</dbReference>
<name>W2STN8_NECAM</name>
<dbReference type="KEGG" id="nai:NECAME_18571"/>
<keyword evidence="2" id="KW-1185">Reference proteome</keyword>
<protein>
    <submittedName>
        <fullName evidence="1">Uncharacterized protein</fullName>
    </submittedName>
</protein>
<evidence type="ECO:0000313" key="2">
    <source>
        <dbReference type="Proteomes" id="UP000053676"/>
    </source>
</evidence>
<sequence>MIQPAICRCQLKCISGAAVVSRLVTDRVIEAERVEDVIVVTHVRAERAENDARLEQWDVLGDFIVLPAQRDRAESRGRQPDVCLPAEHAPALRSGTVGQREAVLEYEKRRNPTA</sequence>
<dbReference type="Proteomes" id="UP000053676">
    <property type="component" value="Unassembled WGS sequence"/>
</dbReference>